<protein>
    <recommendedName>
        <fullName evidence="5">Tetratricopeptide repeat protein</fullName>
    </recommendedName>
</protein>
<proteinExistence type="predicted"/>
<feature type="region of interest" description="Disordered" evidence="1">
    <location>
        <begin position="571"/>
        <end position="607"/>
    </location>
</feature>
<organism evidence="3 4">
    <name type="scientific">Nitrospira defluvii</name>
    <dbReference type="NCBI Taxonomy" id="330214"/>
    <lineage>
        <taxon>Bacteria</taxon>
        <taxon>Pseudomonadati</taxon>
        <taxon>Nitrospirota</taxon>
        <taxon>Nitrospiria</taxon>
        <taxon>Nitrospirales</taxon>
        <taxon>Nitrospiraceae</taxon>
        <taxon>Nitrospira</taxon>
    </lineage>
</organism>
<sequence length="1562" mass="164277">MRFDKKPPLKSDKKVPPKTQKKGSIGYNKKSALLEDAITQMNAGKYGRASSALKDLLALDPLNAEARRLFATLHLRLGSLMSARTAFESLAREAMERQDYWLAESLLREYLTAGPRYVPFLEMLGHVYEEKGDVMAAVAEYGKAVEVLLEDPDAENPNRPSELFARIRALAPGSPVAFRFAAMFDTVTGQVLQAAPQPTIADVASEPTAVEAVPDSSVESAGLMPWEQMDSVPTVPVTPEVLPASAAEPSTEALEAIAPPVLPDEAASVMNQQEMPPEVPAPAQAVDFDAKPEPEVSIEPAPVLAAGAAEPVELVVHDLPPVSDKTAASTEEVAVPVSPVADVPQSVIEVQTEPNPHPIAQAPTGPKAMPWDQVEEDVAAIAPPLLTPEASVAEEASAPAPVQSTESVMEPTSMVDPVPPVLEVLAQSGTHPIAEVPKAPVPMPWDQVEETAILIPPPTEPSASAEMTPPTIEVLTQTSSHPIAQAPTSPASMPWDQVQEGTSSTAVPAELTDDSPSVETTLPGETAVAQPATDSAVTSEQAAGQARSEVTSSGLTWDEILAAVAAMQAPTEPASTQVHEPPELVSDQPPAQSSASVVTDSADGVDADPLPADLPAVEPLGESGIAARSLSAPMPWEQIELEHVTIPRQEPDTEGVPVTAEAAGVEREPTLVLPAAPELSGPAATDEIPEQDVVVAPALDAHADAASEGRILSPDVPIEPQRESTPLPVQTQQTIHEPVPDLLPGELSKADQLSTVTGVQSAEPAFRLAESTMLMPTAAEAPPPVSMEPVTDFALAEGQQTSMEASASEVVTPVVEPVDATAVQEIVEPAPIEMTSEVTVSPDLPEPLVEPIAAEVEEAGVQPPASEDAPILGQEPMPVPEVDSPLQAPTGEPLAERIECVPVPTDSIQQSSAVAEIQAAAMAPVEESVPAPIPVETVDGPEPVVSAGVTEIEVPADAVALPVAKESTPATTAHLEPVADDGVKILWEDSSSAPPPAASSGNLLTRWFKKSAAPIHADTGAVAEVAPSVDQPPVAEAPLPLHEETPAEPLEEPVLEPVAEAAPVLVHEPPQRPALSRPAGKPVWTRVGEVVASLVGAGVSTTRSLVVMVLALVGLVLFLVGGTVAVVALTWLVLEEQPSAAYRNMTSVPQQMLQDSTKNGYFLLLGLGASSTQDPVQVGMDRRVEGADQAFALTCLGGEGAGVGGEQSASAEAAGKWLKASDPALQISQNAGGVKALVSQNEVGLARYRQWLSKPFEDEGYGKPISPNCALILQTHRLYVAEGFAQDVETGVARLETDLTAWRTVLGQAKTMPMKLLAAAAMNDDIAVMGGLFQRPDLDERQIGRLAKLARPLEPAEQSVRWPMQSQFVLATNSVDEAISRDRAATRPFYGAIAAVLPLPKQRRFNAYAEYYDVAGKAAADGRYADLPKQSQYVHAPPYGVSDVVLNPIESLVGVDPLPTWEAYAGRVLETDARLRLASLQAWLRRTPSEQDLLTRLAKAGQGVYDPFTGLPMLVNLKKGVLYSVGPDLKDHEAHERLDLVAKIPPVAWSGGKKGIDQGAAK</sequence>
<dbReference type="SUPFAM" id="SSF48452">
    <property type="entry name" value="TPR-like"/>
    <property type="match status" value="1"/>
</dbReference>
<feature type="compositionally biased region" description="Basic and acidic residues" evidence="1">
    <location>
        <begin position="1"/>
        <end position="15"/>
    </location>
</feature>
<feature type="region of interest" description="Disordered" evidence="1">
    <location>
        <begin position="482"/>
        <end position="551"/>
    </location>
</feature>
<feature type="compositionally biased region" description="Polar residues" evidence="1">
    <location>
        <begin position="589"/>
        <end position="599"/>
    </location>
</feature>
<keyword evidence="2" id="KW-0472">Membrane</keyword>
<feature type="transmembrane region" description="Helical" evidence="2">
    <location>
        <begin position="1105"/>
        <end position="1134"/>
    </location>
</feature>
<dbReference type="EMBL" id="CAJNBJ010000001">
    <property type="protein sequence ID" value="CAE6715037.1"/>
    <property type="molecule type" value="Genomic_DNA"/>
</dbReference>
<dbReference type="Pfam" id="PF14559">
    <property type="entry name" value="TPR_19"/>
    <property type="match status" value="1"/>
</dbReference>
<gene>
    <name evidence="3" type="ORF">NSPZN2_11406</name>
</gene>
<evidence type="ECO:0000313" key="4">
    <source>
        <dbReference type="Proteomes" id="UP000675880"/>
    </source>
</evidence>
<dbReference type="RefSeq" id="WP_213041155.1">
    <property type="nucleotide sequence ID" value="NZ_CAJNBJ010000001.1"/>
</dbReference>
<evidence type="ECO:0008006" key="5">
    <source>
        <dbReference type="Google" id="ProtNLM"/>
    </source>
</evidence>
<accession>A0ABM8QTU0</accession>
<feature type="compositionally biased region" description="Polar residues" evidence="1">
    <location>
        <begin position="532"/>
        <end position="551"/>
    </location>
</feature>
<keyword evidence="4" id="KW-1185">Reference proteome</keyword>
<evidence type="ECO:0000256" key="1">
    <source>
        <dbReference type="SAM" id="MobiDB-lite"/>
    </source>
</evidence>
<evidence type="ECO:0000256" key="2">
    <source>
        <dbReference type="SAM" id="Phobius"/>
    </source>
</evidence>
<keyword evidence="2" id="KW-0812">Transmembrane</keyword>
<name>A0ABM8QTU0_9BACT</name>
<dbReference type="Gene3D" id="1.25.40.10">
    <property type="entry name" value="Tetratricopeptide repeat domain"/>
    <property type="match status" value="1"/>
</dbReference>
<reference evidence="3 4" key="1">
    <citation type="submission" date="2021-02" db="EMBL/GenBank/DDBJ databases">
        <authorList>
            <person name="Han P."/>
        </authorList>
    </citation>
    <scope>NUCLEOTIDE SEQUENCE [LARGE SCALE GENOMIC DNA]</scope>
    <source>
        <strain evidence="3">Candidatus Nitrospira sp. ZN2</strain>
    </source>
</reference>
<feature type="compositionally biased region" description="Polar residues" evidence="1">
    <location>
        <begin position="482"/>
        <end position="491"/>
    </location>
</feature>
<evidence type="ECO:0000313" key="3">
    <source>
        <dbReference type="EMBL" id="CAE6715037.1"/>
    </source>
</evidence>
<comment type="caution">
    <text evidence="3">The sequence shown here is derived from an EMBL/GenBank/DDBJ whole genome shotgun (WGS) entry which is preliminary data.</text>
</comment>
<keyword evidence="2" id="KW-1133">Transmembrane helix</keyword>
<feature type="region of interest" description="Disordered" evidence="1">
    <location>
        <begin position="1"/>
        <end position="24"/>
    </location>
</feature>
<dbReference type="InterPro" id="IPR011990">
    <property type="entry name" value="TPR-like_helical_dom_sf"/>
</dbReference>
<dbReference type="Proteomes" id="UP000675880">
    <property type="component" value="Unassembled WGS sequence"/>
</dbReference>